<dbReference type="Pfam" id="PF13193">
    <property type="entry name" value="AMP-binding_C"/>
    <property type="match status" value="1"/>
</dbReference>
<sequence>MSICLKERILETHWNIAEAKVIGIPDEHYGEVPRAYVVLSNSKSTLTTPEMIKIYVRERVAPHKQLHGGVKIVVKLPRTASGKVRRPLTSDEFNC</sequence>
<dbReference type="AlphaFoldDB" id="A0ABD6EUV4"/>
<name>A0ABD6EUV4_9BILA</name>
<evidence type="ECO:0000256" key="1">
    <source>
        <dbReference type="ARBA" id="ARBA00006432"/>
    </source>
</evidence>
<dbReference type="PANTHER" id="PTHR24096:SF149">
    <property type="entry name" value="AMP-BINDING DOMAIN-CONTAINING PROTEIN-RELATED"/>
    <property type="match status" value="1"/>
</dbReference>
<evidence type="ECO:0000313" key="5">
    <source>
        <dbReference type="Proteomes" id="UP001608902"/>
    </source>
</evidence>
<proteinExistence type="inferred from homology"/>
<comment type="caution">
    <text evidence="4">The sequence shown here is derived from an EMBL/GenBank/DDBJ whole genome shotgun (WGS) entry which is preliminary data.</text>
</comment>
<reference evidence="4 5" key="1">
    <citation type="submission" date="2024-08" db="EMBL/GenBank/DDBJ databases">
        <title>Gnathostoma spinigerum genome.</title>
        <authorList>
            <person name="Gonzalez-Bertolin B."/>
            <person name="Monzon S."/>
            <person name="Zaballos A."/>
            <person name="Jimenez P."/>
            <person name="Dekumyoy P."/>
            <person name="Varona S."/>
            <person name="Cuesta I."/>
            <person name="Sumanam S."/>
            <person name="Adisakwattana P."/>
            <person name="Gasser R.B."/>
            <person name="Hernandez-Gonzalez A."/>
            <person name="Young N.D."/>
            <person name="Perteguer M.J."/>
        </authorList>
    </citation>
    <scope>NUCLEOTIDE SEQUENCE [LARGE SCALE GENOMIC DNA]</scope>
    <source>
        <strain evidence="4">AL3</strain>
        <tissue evidence="4">Liver</tissue>
    </source>
</reference>
<evidence type="ECO:0000256" key="2">
    <source>
        <dbReference type="ARBA" id="ARBA00022598"/>
    </source>
</evidence>
<dbReference type="PANTHER" id="PTHR24096">
    <property type="entry name" value="LONG-CHAIN-FATTY-ACID--COA LIGASE"/>
    <property type="match status" value="1"/>
</dbReference>
<accession>A0ABD6EUV4</accession>
<keyword evidence="5" id="KW-1185">Reference proteome</keyword>
<dbReference type="InterPro" id="IPR025110">
    <property type="entry name" value="AMP-bd_C"/>
</dbReference>
<dbReference type="Proteomes" id="UP001608902">
    <property type="component" value="Unassembled WGS sequence"/>
</dbReference>
<dbReference type="SUPFAM" id="SSF56801">
    <property type="entry name" value="Acetyl-CoA synthetase-like"/>
    <property type="match status" value="1"/>
</dbReference>
<dbReference type="InterPro" id="IPR045851">
    <property type="entry name" value="AMP-bd_C_sf"/>
</dbReference>
<organism evidence="4 5">
    <name type="scientific">Gnathostoma spinigerum</name>
    <dbReference type="NCBI Taxonomy" id="75299"/>
    <lineage>
        <taxon>Eukaryota</taxon>
        <taxon>Metazoa</taxon>
        <taxon>Ecdysozoa</taxon>
        <taxon>Nematoda</taxon>
        <taxon>Chromadorea</taxon>
        <taxon>Rhabditida</taxon>
        <taxon>Spirurina</taxon>
        <taxon>Gnathostomatomorpha</taxon>
        <taxon>Gnathostomatoidea</taxon>
        <taxon>Gnathostomatidae</taxon>
        <taxon>Gnathostoma</taxon>
    </lineage>
</organism>
<dbReference type="EMBL" id="JBGFUD010004952">
    <property type="protein sequence ID" value="MFH4980025.1"/>
    <property type="molecule type" value="Genomic_DNA"/>
</dbReference>
<protein>
    <recommendedName>
        <fullName evidence="3">AMP-binding enzyme C-terminal domain-containing protein</fullName>
    </recommendedName>
</protein>
<dbReference type="GO" id="GO:0016874">
    <property type="term" value="F:ligase activity"/>
    <property type="evidence" value="ECO:0007669"/>
    <property type="project" value="UniProtKB-KW"/>
</dbReference>
<evidence type="ECO:0000259" key="3">
    <source>
        <dbReference type="Pfam" id="PF13193"/>
    </source>
</evidence>
<gene>
    <name evidence="4" type="ORF">AB6A40_006734</name>
</gene>
<dbReference type="Gene3D" id="3.30.300.30">
    <property type="match status" value="1"/>
</dbReference>
<keyword evidence="2" id="KW-0436">Ligase</keyword>
<comment type="similarity">
    <text evidence="1">Belongs to the ATP-dependent AMP-binding enzyme family.</text>
</comment>
<feature type="domain" description="AMP-binding enzyme C-terminal" evidence="3">
    <location>
        <begin position="7"/>
        <end position="83"/>
    </location>
</feature>
<evidence type="ECO:0000313" key="4">
    <source>
        <dbReference type="EMBL" id="MFH4980025.1"/>
    </source>
</evidence>